<sequence>MDYKKVEDDIVDIILRHQVLKRLGKYKNIAQIIANDVANYIKALIEKDNK</sequence>
<gene>
    <name evidence="1" type="ORF">S12H4_12212</name>
</gene>
<organism evidence="1">
    <name type="scientific">marine sediment metagenome</name>
    <dbReference type="NCBI Taxonomy" id="412755"/>
    <lineage>
        <taxon>unclassified sequences</taxon>
        <taxon>metagenomes</taxon>
        <taxon>ecological metagenomes</taxon>
    </lineage>
</organism>
<protein>
    <submittedName>
        <fullName evidence="1">Uncharacterized protein</fullName>
    </submittedName>
</protein>
<reference evidence="1" key="1">
    <citation type="journal article" date="2014" name="Front. Microbiol.">
        <title>High frequency of phylogenetically diverse reductive dehalogenase-homologous genes in deep subseafloor sedimentary metagenomes.</title>
        <authorList>
            <person name="Kawai M."/>
            <person name="Futagami T."/>
            <person name="Toyoda A."/>
            <person name="Takaki Y."/>
            <person name="Nishi S."/>
            <person name="Hori S."/>
            <person name="Arai W."/>
            <person name="Tsubouchi T."/>
            <person name="Morono Y."/>
            <person name="Uchiyama I."/>
            <person name="Ito T."/>
            <person name="Fujiyama A."/>
            <person name="Inagaki F."/>
            <person name="Takami H."/>
        </authorList>
    </citation>
    <scope>NUCLEOTIDE SEQUENCE</scope>
    <source>
        <strain evidence="1">Expedition CK06-06</strain>
    </source>
</reference>
<dbReference type="EMBL" id="BARW01005718">
    <property type="protein sequence ID" value="GAI82511.1"/>
    <property type="molecule type" value="Genomic_DNA"/>
</dbReference>
<name>X1STS3_9ZZZZ</name>
<evidence type="ECO:0000313" key="1">
    <source>
        <dbReference type="EMBL" id="GAI82511.1"/>
    </source>
</evidence>
<proteinExistence type="predicted"/>
<dbReference type="AlphaFoldDB" id="X1STS3"/>
<accession>X1STS3</accession>
<comment type="caution">
    <text evidence="1">The sequence shown here is derived from an EMBL/GenBank/DDBJ whole genome shotgun (WGS) entry which is preliminary data.</text>
</comment>